<feature type="transmembrane region" description="Helical" evidence="1">
    <location>
        <begin position="12"/>
        <end position="28"/>
    </location>
</feature>
<dbReference type="Proteomes" id="UP000322899">
    <property type="component" value="Unassembled WGS sequence"/>
</dbReference>
<feature type="domain" description="VWFA" evidence="2">
    <location>
        <begin position="63"/>
        <end position="309"/>
    </location>
</feature>
<keyword evidence="1" id="KW-0472">Membrane</keyword>
<dbReference type="Pfam" id="PF07002">
    <property type="entry name" value="Copine"/>
    <property type="match status" value="1"/>
</dbReference>
<dbReference type="InterPro" id="IPR010734">
    <property type="entry name" value="Copine_C"/>
</dbReference>
<reference evidence="3 4" key="1">
    <citation type="submission" date="2019-07" db="EMBL/GenBank/DDBJ databases">
        <title>Genomes of Cafeteria roenbergensis.</title>
        <authorList>
            <person name="Fischer M.G."/>
            <person name="Hackl T."/>
            <person name="Roman M."/>
        </authorList>
    </citation>
    <scope>NUCLEOTIDE SEQUENCE [LARGE SCALE GENOMIC DNA]</scope>
    <source>
        <strain evidence="3 4">E4-10P</strain>
    </source>
</reference>
<keyword evidence="1" id="KW-1133">Transmembrane helix</keyword>
<comment type="caution">
    <text evidence="3">The sequence shown here is derived from an EMBL/GenBank/DDBJ whole genome shotgun (WGS) entry which is preliminary data.</text>
</comment>
<dbReference type="InterPro" id="IPR052079">
    <property type="entry name" value="E3_ligase/Copine_domain"/>
</dbReference>
<proteinExistence type="predicted"/>
<organism evidence="3 4">
    <name type="scientific">Cafeteria roenbergensis</name>
    <name type="common">Marine flagellate</name>
    <dbReference type="NCBI Taxonomy" id="33653"/>
    <lineage>
        <taxon>Eukaryota</taxon>
        <taxon>Sar</taxon>
        <taxon>Stramenopiles</taxon>
        <taxon>Bigyra</taxon>
        <taxon>Opalozoa</taxon>
        <taxon>Bicosoecida</taxon>
        <taxon>Cafeteriaceae</taxon>
        <taxon>Cafeteria</taxon>
    </lineage>
</organism>
<dbReference type="PANTHER" id="PTHR45751">
    <property type="entry name" value="COPINE FAMILY PROTEIN 1"/>
    <property type="match status" value="1"/>
</dbReference>
<evidence type="ECO:0000313" key="3">
    <source>
        <dbReference type="EMBL" id="KAA0169697.1"/>
    </source>
</evidence>
<sequence>MGGKLNPEDIPFLLLFVVVVAVVVFMCDPKDRKKNRGKAGAISDRFRSLEEVQAELRRAGLESCNLIVAIDATKSNEWNGTKTFGGKPLHTFAPGGAVKAEPGLGLSNREVEAARRRAKAASGARSEEAAASGEAFPDGFPPSVLALNPYERVLGAVGRTLRAFDDDGVIPAFVFGDAETTDCSVRTLRSDGKDCVGLEGVLSAYRAEAPGWRLSGPTSYAPAIDRAVEIVRRSKGNFHVLIIVTDGQVTDEAVTQAALRRASKFPLAVVVCGVGDGPWDQLRSLDDRVAGRDFDNLQAVFWHEVEAKAAHPDAAFALAALMELPEQFKACCRLGLLGKH</sequence>
<evidence type="ECO:0000313" key="4">
    <source>
        <dbReference type="Proteomes" id="UP000322899"/>
    </source>
</evidence>
<dbReference type="AlphaFoldDB" id="A0A5A8DYN2"/>
<accession>A0A5A8DYN2</accession>
<dbReference type="InterPro" id="IPR002035">
    <property type="entry name" value="VWF_A"/>
</dbReference>
<protein>
    <recommendedName>
        <fullName evidence="2">VWFA domain-containing protein</fullName>
    </recommendedName>
</protein>
<gene>
    <name evidence="3" type="ORF">FNF27_06878</name>
</gene>
<dbReference type="Gene3D" id="3.40.50.410">
    <property type="entry name" value="von Willebrand factor, type A domain"/>
    <property type="match status" value="1"/>
</dbReference>
<evidence type="ECO:0000256" key="1">
    <source>
        <dbReference type="SAM" id="Phobius"/>
    </source>
</evidence>
<keyword evidence="1" id="KW-0812">Transmembrane</keyword>
<dbReference type="GO" id="GO:0004842">
    <property type="term" value="F:ubiquitin-protein transferase activity"/>
    <property type="evidence" value="ECO:0007669"/>
    <property type="project" value="TreeGrafter"/>
</dbReference>
<dbReference type="InterPro" id="IPR036465">
    <property type="entry name" value="vWFA_dom_sf"/>
</dbReference>
<dbReference type="OrthoDB" id="5855668at2759"/>
<evidence type="ECO:0000259" key="2">
    <source>
        <dbReference type="SMART" id="SM00327"/>
    </source>
</evidence>
<dbReference type="SUPFAM" id="SSF53300">
    <property type="entry name" value="vWA-like"/>
    <property type="match status" value="1"/>
</dbReference>
<dbReference type="SMART" id="SM00327">
    <property type="entry name" value="VWA"/>
    <property type="match status" value="1"/>
</dbReference>
<name>A0A5A8DYN2_CAFRO</name>
<dbReference type="GO" id="GO:0016567">
    <property type="term" value="P:protein ubiquitination"/>
    <property type="evidence" value="ECO:0007669"/>
    <property type="project" value="TreeGrafter"/>
</dbReference>
<dbReference type="GO" id="GO:0005634">
    <property type="term" value="C:nucleus"/>
    <property type="evidence" value="ECO:0007669"/>
    <property type="project" value="TreeGrafter"/>
</dbReference>
<dbReference type="EMBL" id="VLTO01000067">
    <property type="protein sequence ID" value="KAA0169697.1"/>
    <property type="molecule type" value="Genomic_DNA"/>
</dbReference>
<dbReference type="PANTHER" id="PTHR45751:SF11">
    <property type="entry name" value="COPINE FAMILY PROTEIN 2"/>
    <property type="match status" value="1"/>
</dbReference>